<dbReference type="InterPro" id="IPR052187">
    <property type="entry name" value="MFSD1"/>
</dbReference>
<accession>A0A9W8QLR0</accession>
<sequence>MRSETETKVQANVVSVDSDHEQQAENRAASIPAKETAIPLRIKLIAVFLVSFIGFGSHWSSGVTGAMKSTIKKKLHINNAQYAVLEASEDFMKTALILISGPITDRIGGANALLYGNAIYSVGAILIAAATTVRSYKFMIGGVIIQALGDIATQVAQYKVFSSWFAPSNGFASTLGLELGLGKVGGFVVIFWWFTRWSHRTYAPSADPATGEALTESNKKFEWGKMLRLPWSFWLISAFTLFQTSTASVFTQNATELAQQRFNVTAETAGWYSAMSQYLGFFLVPALGVFIDVVGQRVSIMAVCGIGMLTSMVLAAWGPTVSGTAASFGVYAFASSLGPTVIIDSIRTTMWYQEVFGSGYAIKNAINNSMNIIIRIITGVIQDRDNNSYDRVVVVYVFLSVGSVAVALLLLVWSQFDVILGRLQWTRKQRLAKGHLINERKREFEQDGHVNRNRVVSLCCFGATILLILGAWVAYFWGVATDNNS</sequence>
<reference evidence="3" key="1">
    <citation type="journal article" date="2023" name="Access Microbiol">
        <title>De-novo genome assembly for Akanthomyces muscarius, a biocontrol agent of insect agricultural pests.</title>
        <authorList>
            <person name="Erdos Z."/>
            <person name="Studholme D.J."/>
            <person name="Raymond B."/>
            <person name="Sharma M."/>
        </authorList>
    </citation>
    <scope>NUCLEOTIDE SEQUENCE</scope>
    <source>
        <strain evidence="3">Ve6</strain>
    </source>
</reference>
<feature type="transmembrane region" description="Helical" evidence="2">
    <location>
        <begin position="393"/>
        <end position="420"/>
    </location>
</feature>
<dbReference type="SUPFAM" id="SSF103473">
    <property type="entry name" value="MFS general substrate transporter"/>
    <property type="match status" value="1"/>
</dbReference>
<dbReference type="GeneID" id="80895109"/>
<evidence type="ECO:0000313" key="3">
    <source>
        <dbReference type="EMBL" id="KAJ4160016.1"/>
    </source>
</evidence>
<dbReference type="PANTHER" id="PTHR23512:SF12">
    <property type="entry name" value="TRANSPORTER, PUTATIVE (AFU_ORTHOLOGUE AFUA_4G00260)-RELATED"/>
    <property type="match status" value="1"/>
</dbReference>
<comment type="caution">
    <text evidence="3">The sequence shown here is derived from an EMBL/GenBank/DDBJ whole genome shotgun (WGS) entry which is preliminary data.</text>
</comment>
<gene>
    <name evidence="3" type="ORF">LMH87_007950</name>
</gene>
<proteinExistence type="predicted"/>
<feature type="transmembrane region" description="Helical" evidence="2">
    <location>
        <begin position="138"/>
        <end position="158"/>
    </location>
</feature>
<feature type="transmembrane region" description="Helical" evidence="2">
    <location>
        <begin position="270"/>
        <end position="291"/>
    </location>
</feature>
<evidence type="ECO:0000256" key="1">
    <source>
        <dbReference type="SAM" id="MobiDB-lite"/>
    </source>
</evidence>
<name>A0A9W8QLR0_AKAMU</name>
<dbReference type="Proteomes" id="UP001144673">
    <property type="component" value="Unassembled WGS sequence"/>
</dbReference>
<feature type="transmembrane region" description="Helical" evidence="2">
    <location>
        <begin position="298"/>
        <end position="318"/>
    </location>
</feature>
<dbReference type="Gene3D" id="1.20.1250.20">
    <property type="entry name" value="MFS general substrate transporter like domains"/>
    <property type="match status" value="2"/>
</dbReference>
<dbReference type="AlphaFoldDB" id="A0A9W8QLR0"/>
<dbReference type="PANTHER" id="PTHR23512">
    <property type="entry name" value="MAJOR FACILITATOR SUPERFAMILY DOMAIN-CONTAINING PROTEIN 1"/>
    <property type="match status" value="1"/>
</dbReference>
<feature type="transmembrane region" description="Helical" evidence="2">
    <location>
        <begin position="40"/>
        <end position="59"/>
    </location>
</feature>
<protein>
    <recommendedName>
        <fullName evidence="5">MFS transporter</fullName>
    </recommendedName>
</protein>
<dbReference type="RefSeq" id="XP_056057821.1">
    <property type="nucleotide sequence ID" value="XM_056201407.1"/>
</dbReference>
<keyword evidence="2" id="KW-0472">Membrane</keyword>
<evidence type="ECO:0000313" key="4">
    <source>
        <dbReference type="Proteomes" id="UP001144673"/>
    </source>
</evidence>
<dbReference type="EMBL" id="JAJHUN010000003">
    <property type="protein sequence ID" value="KAJ4160016.1"/>
    <property type="molecule type" value="Genomic_DNA"/>
</dbReference>
<dbReference type="KEGG" id="amus:LMH87_007950"/>
<feature type="transmembrane region" description="Helical" evidence="2">
    <location>
        <begin position="170"/>
        <end position="194"/>
    </location>
</feature>
<feature type="transmembrane region" description="Helical" evidence="2">
    <location>
        <begin position="229"/>
        <end position="250"/>
    </location>
</feature>
<feature type="transmembrane region" description="Helical" evidence="2">
    <location>
        <begin position="455"/>
        <end position="477"/>
    </location>
</feature>
<keyword evidence="2" id="KW-0812">Transmembrane</keyword>
<feature type="region of interest" description="Disordered" evidence="1">
    <location>
        <begin position="1"/>
        <end position="28"/>
    </location>
</feature>
<evidence type="ECO:0008006" key="5">
    <source>
        <dbReference type="Google" id="ProtNLM"/>
    </source>
</evidence>
<evidence type="ECO:0000256" key="2">
    <source>
        <dbReference type="SAM" id="Phobius"/>
    </source>
</evidence>
<organism evidence="3 4">
    <name type="scientific">Akanthomyces muscarius</name>
    <name type="common">Entomopathogenic fungus</name>
    <name type="synonym">Lecanicillium muscarium</name>
    <dbReference type="NCBI Taxonomy" id="2231603"/>
    <lineage>
        <taxon>Eukaryota</taxon>
        <taxon>Fungi</taxon>
        <taxon>Dikarya</taxon>
        <taxon>Ascomycota</taxon>
        <taxon>Pezizomycotina</taxon>
        <taxon>Sordariomycetes</taxon>
        <taxon>Hypocreomycetidae</taxon>
        <taxon>Hypocreales</taxon>
        <taxon>Cordycipitaceae</taxon>
        <taxon>Akanthomyces</taxon>
    </lineage>
</organism>
<feature type="transmembrane region" description="Helical" evidence="2">
    <location>
        <begin position="112"/>
        <end position="131"/>
    </location>
</feature>
<dbReference type="InterPro" id="IPR036259">
    <property type="entry name" value="MFS_trans_sf"/>
</dbReference>
<keyword evidence="2" id="KW-1133">Transmembrane helix</keyword>
<keyword evidence="4" id="KW-1185">Reference proteome</keyword>